<evidence type="ECO:0000259" key="2">
    <source>
        <dbReference type="PROSITE" id="PS50943"/>
    </source>
</evidence>
<dbReference type="STRING" id="1003.SAMN04488541_11033"/>
<dbReference type="Gene3D" id="3.40.220.10">
    <property type="entry name" value="Leucine Aminopeptidase, subunit E, domain 1"/>
    <property type="match status" value="1"/>
</dbReference>
<dbReference type="PANTHER" id="PTHR12521">
    <property type="entry name" value="PROTEIN C6ORF130"/>
    <property type="match status" value="1"/>
</dbReference>
<evidence type="ECO:0000256" key="1">
    <source>
        <dbReference type="ARBA" id="ARBA00035885"/>
    </source>
</evidence>
<accession>A0A1I2KAF7</accession>
<dbReference type="PROSITE" id="PS50943">
    <property type="entry name" value="HTH_CROC1"/>
    <property type="match status" value="1"/>
</dbReference>
<gene>
    <name evidence="4" type="ORF">SAMN04488541_11033</name>
</gene>
<dbReference type="AlphaFoldDB" id="A0A1I2KAF7"/>
<feature type="domain" description="HTH cro/C1-type" evidence="2">
    <location>
        <begin position="271"/>
        <end position="308"/>
    </location>
</feature>
<dbReference type="CDD" id="cd02901">
    <property type="entry name" value="Macro_Poa1p-like"/>
    <property type="match status" value="1"/>
</dbReference>
<organism evidence="4 5">
    <name type="scientific">Thermoflexibacter ruber</name>
    <dbReference type="NCBI Taxonomy" id="1003"/>
    <lineage>
        <taxon>Bacteria</taxon>
        <taxon>Pseudomonadati</taxon>
        <taxon>Bacteroidota</taxon>
        <taxon>Cytophagia</taxon>
        <taxon>Cytophagales</taxon>
        <taxon>Thermoflexibacteraceae</taxon>
        <taxon>Thermoflexibacter</taxon>
    </lineage>
</organism>
<dbReference type="InterPro" id="IPR001387">
    <property type="entry name" value="Cro/C1-type_HTH"/>
</dbReference>
<name>A0A1I2KAF7_9BACT</name>
<dbReference type="SUPFAM" id="SSF52949">
    <property type="entry name" value="Macro domain-like"/>
    <property type="match status" value="1"/>
</dbReference>
<dbReference type="SMART" id="SM00506">
    <property type="entry name" value="A1pp"/>
    <property type="match status" value="1"/>
</dbReference>
<dbReference type="Pfam" id="PF01661">
    <property type="entry name" value="Macro"/>
    <property type="match status" value="1"/>
</dbReference>
<evidence type="ECO:0000313" key="5">
    <source>
        <dbReference type="Proteomes" id="UP000199513"/>
    </source>
</evidence>
<keyword evidence="5" id="KW-1185">Reference proteome</keyword>
<evidence type="ECO:0000313" key="4">
    <source>
        <dbReference type="EMBL" id="SFF64092.1"/>
    </source>
</evidence>
<protein>
    <submittedName>
        <fullName evidence="4">O-acetyl-ADP-ribose deacetylase (Regulator of RNase III), contains Macro domain</fullName>
    </submittedName>
</protein>
<dbReference type="CDD" id="cd00093">
    <property type="entry name" value="HTH_XRE"/>
    <property type="match status" value="1"/>
</dbReference>
<dbReference type="PROSITE" id="PS51154">
    <property type="entry name" value="MACRO"/>
    <property type="match status" value="1"/>
</dbReference>
<dbReference type="InterPro" id="IPR050892">
    <property type="entry name" value="ADP-ribose_metab_enzymes"/>
</dbReference>
<reference evidence="4 5" key="1">
    <citation type="submission" date="2016-10" db="EMBL/GenBank/DDBJ databases">
        <authorList>
            <person name="de Groot N.N."/>
        </authorList>
    </citation>
    <scope>NUCLEOTIDE SEQUENCE [LARGE SCALE GENOMIC DNA]</scope>
    <source>
        <strain>GEY</strain>
        <strain evidence="5">DSM 9560</strain>
    </source>
</reference>
<sequence length="316" mass="36100">MSEIKFIKGNIFTSKHQTLVNTVNCVGIMGAGIALEFKYRYPEMFEKYAKYCEDKLIQIGKLWVYEVPNVNQKVLNFPTKQHWKYPSKYEYLEKGLSKFVETYKDKGITSIAFPMLGALNGGLDPDRVIDLMQQYLSSCDIPIEVYEYDGQASDDLIDKFRNAFIYDSLKELEKTTGLKPNVLKKVKSVLENQDLNSLIQLDKVKGIGEETVKACYQFAMKLKTKPKAQQAIAQDIFSIAEPQKQEIVQNPKSIKVNGIKTEFDLSEKVTLTGLDVQTIQKIESKEEEVSIRAIKTYCQALKLNFAEFIAKNYVTT</sequence>
<dbReference type="EMBL" id="FONY01000103">
    <property type="protein sequence ID" value="SFF64092.1"/>
    <property type="molecule type" value="Genomic_DNA"/>
</dbReference>
<comment type="catalytic activity">
    <reaction evidence="1">
        <text>an N-(ADP-alpha-D-ribosyl)-thymidine in DNA + H2O = a thymidine in DNA + ADP-D-ribose</text>
        <dbReference type="Rhea" id="RHEA:71655"/>
        <dbReference type="Rhea" id="RHEA-COMP:13556"/>
        <dbReference type="Rhea" id="RHEA-COMP:18051"/>
        <dbReference type="ChEBI" id="CHEBI:15377"/>
        <dbReference type="ChEBI" id="CHEBI:57967"/>
        <dbReference type="ChEBI" id="CHEBI:137386"/>
        <dbReference type="ChEBI" id="CHEBI:191199"/>
    </reaction>
    <physiologicalReaction direction="left-to-right" evidence="1">
        <dbReference type="Rhea" id="RHEA:71656"/>
    </physiologicalReaction>
</comment>
<dbReference type="InterPro" id="IPR002589">
    <property type="entry name" value="Macro_dom"/>
</dbReference>
<evidence type="ECO:0000259" key="3">
    <source>
        <dbReference type="PROSITE" id="PS51154"/>
    </source>
</evidence>
<dbReference type="RefSeq" id="WP_091549640.1">
    <property type="nucleotide sequence ID" value="NZ_FONY01000103.1"/>
</dbReference>
<dbReference type="Proteomes" id="UP000199513">
    <property type="component" value="Unassembled WGS sequence"/>
</dbReference>
<dbReference type="PANTHER" id="PTHR12521:SF0">
    <property type="entry name" value="ADP-RIBOSE GLYCOHYDROLASE OARD1"/>
    <property type="match status" value="1"/>
</dbReference>
<feature type="domain" description="Macro" evidence="3">
    <location>
        <begin position="1"/>
        <end position="164"/>
    </location>
</feature>
<dbReference type="GO" id="GO:0140291">
    <property type="term" value="P:peptidyl-glutamate ADP-deribosylation"/>
    <property type="evidence" value="ECO:0007669"/>
    <property type="project" value="TreeGrafter"/>
</dbReference>
<dbReference type="InterPro" id="IPR043472">
    <property type="entry name" value="Macro_dom-like"/>
</dbReference>
<dbReference type="OrthoDB" id="9780211at2"/>
<proteinExistence type="predicted"/>